<evidence type="ECO:0000259" key="19">
    <source>
        <dbReference type="Pfam" id="PF18072"/>
    </source>
</evidence>
<evidence type="ECO:0000256" key="6">
    <source>
        <dbReference type="ARBA" id="ARBA00022598"/>
    </source>
</evidence>
<evidence type="ECO:0000256" key="9">
    <source>
        <dbReference type="ARBA" id="ARBA00022755"/>
    </source>
</evidence>
<dbReference type="SUPFAM" id="SSF55326">
    <property type="entry name" value="PurM N-terminal domain-like"/>
    <property type="match status" value="2"/>
</dbReference>
<evidence type="ECO:0000256" key="4">
    <source>
        <dbReference type="ARBA" id="ARBA00012747"/>
    </source>
</evidence>
<feature type="domain" description="PurM-like C-terminal" evidence="18">
    <location>
        <begin position="461"/>
        <end position="620"/>
    </location>
</feature>
<dbReference type="Pfam" id="PF22689">
    <property type="entry name" value="FGAR-AT_PurM_N-like"/>
    <property type="match status" value="1"/>
</dbReference>
<dbReference type="Pfam" id="PF13507">
    <property type="entry name" value="GATase_5"/>
    <property type="match status" value="1"/>
</dbReference>
<dbReference type="NCBIfam" id="TIGR01735">
    <property type="entry name" value="FGAM_synt"/>
    <property type="match status" value="1"/>
</dbReference>
<dbReference type="FunCoup" id="G4T514">
    <property type="interactions" value="738"/>
</dbReference>
<comment type="pathway">
    <text evidence="2">Purine metabolism; IMP biosynthesis via de novo pathway; 5-amino-1-(5-phospho-D-ribosyl)imidazole from N(2)-formyl-N(1)-(5-phospho-D-ribosyl)glycinamide: step 1/2.</text>
</comment>
<dbReference type="SMART" id="SM01211">
    <property type="entry name" value="GATase_5"/>
    <property type="match status" value="1"/>
</dbReference>
<keyword evidence="11" id="KW-0460">Magnesium</keyword>
<evidence type="ECO:0000259" key="18">
    <source>
        <dbReference type="Pfam" id="PF02769"/>
    </source>
</evidence>
<comment type="function">
    <text evidence="16">Phosphoribosylformylglycinamidine synthase involved in the purines biosynthetic pathway. Catalyzes the ATP-dependent conversion of formylglycinamide ribonucleotide (FGAR) and glutamine to yield formylglycinamidine ribonucleotide (FGAM) and glutamate.</text>
</comment>
<dbReference type="Proteomes" id="UP000007148">
    <property type="component" value="Unassembled WGS sequence"/>
</dbReference>
<dbReference type="UniPathway" id="UPA00074">
    <property type="reaction ID" value="UER00128"/>
</dbReference>
<dbReference type="PANTHER" id="PTHR10099:SF1">
    <property type="entry name" value="PHOSPHORIBOSYLFORMYLGLYCINAMIDINE SYNTHASE"/>
    <property type="match status" value="1"/>
</dbReference>
<dbReference type="HAMAP" id="MF_00419">
    <property type="entry name" value="PurL_1"/>
    <property type="match status" value="1"/>
</dbReference>
<feature type="domain" description="Phosphoribosylformylglycinamidine synthase linker" evidence="19">
    <location>
        <begin position="193"/>
        <end position="246"/>
    </location>
</feature>
<evidence type="ECO:0000256" key="5">
    <source>
        <dbReference type="ARBA" id="ARBA00022490"/>
    </source>
</evidence>
<dbReference type="FunFam" id="3.30.1330.10:FF:000005">
    <property type="entry name" value="Phosphoribosylformylglycinamidine synthase"/>
    <property type="match status" value="1"/>
</dbReference>
<dbReference type="GO" id="GO:0004642">
    <property type="term" value="F:phosphoribosylformylglycinamidine synthase activity"/>
    <property type="evidence" value="ECO:0007669"/>
    <property type="project" value="UniProtKB-EC"/>
</dbReference>
<evidence type="ECO:0000256" key="17">
    <source>
        <dbReference type="ARBA" id="ARBA00071729"/>
    </source>
</evidence>
<evidence type="ECO:0000256" key="1">
    <source>
        <dbReference type="ARBA" id="ARBA00004496"/>
    </source>
</evidence>
<evidence type="ECO:0000256" key="11">
    <source>
        <dbReference type="ARBA" id="ARBA00022842"/>
    </source>
</evidence>
<reference evidence="22 23" key="1">
    <citation type="journal article" date="2011" name="PLoS Pathog.">
        <title>Endophytic Life Strategies Decoded by Genome and Transcriptome Analyses of the Mutualistic Root Symbiont Piriformospora indica.</title>
        <authorList>
            <person name="Zuccaro A."/>
            <person name="Lahrmann U."/>
            <person name="Guldener U."/>
            <person name="Langen G."/>
            <person name="Pfiffi S."/>
            <person name="Biedenkopf D."/>
            <person name="Wong P."/>
            <person name="Samans B."/>
            <person name="Grimm C."/>
            <person name="Basiewicz M."/>
            <person name="Murat C."/>
            <person name="Martin F."/>
            <person name="Kogel K.H."/>
        </authorList>
    </citation>
    <scope>NUCLEOTIDE SEQUENCE [LARGE SCALE GENOMIC DNA]</scope>
    <source>
        <strain evidence="22 23">DSM 11827</strain>
    </source>
</reference>
<keyword evidence="6" id="KW-0436">Ligase</keyword>
<evidence type="ECO:0000256" key="10">
    <source>
        <dbReference type="ARBA" id="ARBA00022840"/>
    </source>
</evidence>
<dbReference type="OrthoDB" id="6666987at2759"/>
<dbReference type="HOGENOM" id="CLU_001031_0_2_1"/>
<dbReference type="Gene3D" id="1.10.8.750">
    <property type="entry name" value="Phosphoribosylformylglycinamidine synthase, linker domain"/>
    <property type="match status" value="1"/>
</dbReference>
<dbReference type="CDD" id="cd02204">
    <property type="entry name" value="PurL_repeat2"/>
    <property type="match status" value="1"/>
</dbReference>
<evidence type="ECO:0000256" key="8">
    <source>
        <dbReference type="ARBA" id="ARBA00022741"/>
    </source>
</evidence>
<comment type="subcellular location">
    <subcellularLocation>
        <location evidence="1">Cytoplasm</location>
    </subcellularLocation>
</comment>
<evidence type="ECO:0000256" key="15">
    <source>
        <dbReference type="ARBA" id="ARBA00052585"/>
    </source>
</evidence>
<evidence type="ECO:0000256" key="12">
    <source>
        <dbReference type="ARBA" id="ARBA00022962"/>
    </source>
</evidence>
<keyword evidence="5" id="KW-0963">Cytoplasm</keyword>
<feature type="domain" description="Phosphoribosylformylglycinamidine synthase N-terminal" evidence="20">
    <location>
        <begin position="48"/>
        <end position="168"/>
    </location>
</feature>
<dbReference type="OMA" id="LSANWMW"/>
<dbReference type="NCBIfam" id="NF003672">
    <property type="entry name" value="PRK05297.1"/>
    <property type="match status" value="1"/>
</dbReference>
<dbReference type="InterPro" id="IPR029062">
    <property type="entry name" value="Class_I_gatase-like"/>
</dbReference>
<sequence length="1347" mass="145690">MLTLAGPSVFSNSRRKALLGQIQAVIPIVAALEAVYLHLVHATSAESENALCTDGSEEKVILKSILEYGDYLVEDVALLERAASSANVAYVIPRPGSISPWSSKATDIARMCHLDAHVARLERGILYQIKTSDESDLTADQWSSISHLLHDRMIQSIQSTPPLESQVFITQPPRPLRTIALSTLSEEEARSTLRKANVELGLALAEDEITYLVQAYVSGPDAMKRDPTDAELFMFAQVNSEHCRHKIFNASWTIDGKPQDKSLFSMIRNTESAIQGQHTISAYSDNAAVFDGYTAKRFAPSDSQVQTYLFSEEQMPILVKVETHNHPTAVSPFPGAATGSGGEIRDEGAVGRGSKPKAGLSGFTVSNLLIPGYLQPWETDFGKPNHIASALDIMIDGPLGASAFNNEFGRPALAGYFRTFSESVPSASKQEEVRGYHKPIMIAGGVGNVRPNFSKKTGFSAGAKIVVLGGPGLLIGLGGGAASSQASGSSAAHLDFASVQRDNPEMQRRCQQVIDSCVSLDGIPNPILSIHDVGAGGLSNALPELVHDAGLGARFEIRDVLIDDLSMSPMEIWCNESQERYVLAVDPEHFSTFEFICKRERCPYSVVGVATSEESLVVTDKLLGGTVVDLKMSTLFGKPPKMSRTDTSISPAFQPFETTLGSLLPAQLTPALRLENAVERVLRLPSVGSKSFLITIGDRSVTGLVTRDQMVGPWQVPVSDVAVTRTSYGFDVLTGEAMAMGERTPLALINAAASARMAVGEAVTNIAAASIENIGRIKLSANWMSAASTPGEGARLYEAVKAVGEEICPALGIGIPVGKDSMSMAMRWKENDQAKEVVAPLSLIITAFSSVDNVSATWTPELKRADDPTILVFVDLACGKRRLGGSALAQVFKQIGSETPDVENASILKAFFNACQAIRRAHPSLILAYHDRSDGGLFTTIAEMSFAGRLGVHIDLDVLNLTDSPMTALFAEELGAIVQVRKNDAQLLLSTFVDHGVPKDHVHILATVTMDQTIQVTHGDTLIFAQPRAKLQKIWAETSYRMQLLRDDMECAQEEYSLIDDPEHTGLFYEPAIKLNHTLRADLIGKPRVAILREQGVNGHVEMAWAFTAAGFEAVDVHMSDILSGRVDLVNFKGLAACGGFSYGDVLGAGNGWAKSILLSAYAREQFTRFFSRSDTFGLAVCNGCQMFAHLKSIIPGAQSWPLFKGNRSGRFEARVCMLGIEDTAATKRSVFLRDMIGWKIPVAVAHGEGRATFVDETCAQQFQREQLSALAYLDAKGRATMQYPLNPNGSLDGIAGVQTADGRFLALMPHPERVVTMESNSWHPGSMGDTGPWFQMFKSAREWCAV</sequence>
<dbReference type="SUPFAM" id="SSF82697">
    <property type="entry name" value="PurS-like"/>
    <property type="match status" value="1"/>
</dbReference>
<dbReference type="InterPro" id="IPR010073">
    <property type="entry name" value="PurL_large"/>
</dbReference>
<evidence type="ECO:0000256" key="7">
    <source>
        <dbReference type="ARBA" id="ARBA00022723"/>
    </source>
</evidence>
<accession>G4T514</accession>
<proteinExistence type="inferred from homology"/>
<keyword evidence="10" id="KW-0067">ATP-binding</keyword>
<dbReference type="PANTHER" id="PTHR10099">
    <property type="entry name" value="PHOSPHORIBOSYLFORMYLGLYCINAMIDINE SYNTHASE"/>
    <property type="match status" value="1"/>
</dbReference>
<dbReference type="SUPFAM" id="SSF109736">
    <property type="entry name" value="FGAM synthase PurL, linker domain"/>
    <property type="match status" value="1"/>
</dbReference>
<dbReference type="InterPro" id="IPR036676">
    <property type="entry name" value="PurM-like_C_sf"/>
</dbReference>
<dbReference type="FunFam" id="3.90.650.10:FF:000002">
    <property type="entry name" value="Phosphoribosylformylglycinamidine synthase"/>
    <property type="match status" value="1"/>
</dbReference>
<dbReference type="GO" id="GO:0006189">
    <property type="term" value="P:'de novo' IMP biosynthetic process"/>
    <property type="evidence" value="ECO:0007669"/>
    <property type="project" value="UniProtKB-UniPathway"/>
</dbReference>
<evidence type="ECO:0000256" key="2">
    <source>
        <dbReference type="ARBA" id="ARBA00004920"/>
    </source>
</evidence>
<evidence type="ECO:0000259" key="20">
    <source>
        <dbReference type="Pfam" id="PF18076"/>
    </source>
</evidence>
<dbReference type="Gene3D" id="3.90.650.10">
    <property type="entry name" value="PurM-like C-terminal domain"/>
    <property type="match status" value="2"/>
</dbReference>
<evidence type="ECO:0000259" key="21">
    <source>
        <dbReference type="Pfam" id="PF22689"/>
    </source>
</evidence>
<dbReference type="EMBL" id="CAFZ01000001">
    <property type="protein sequence ID" value="CCA66349.1"/>
    <property type="molecule type" value="Genomic_DNA"/>
</dbReference>
<dbReference type="Gene3D" id="3.40.50.880">
    <property type="match status" value="1"/>
</dbReference>
<evidence type="ECO:0000313" key="23">
    <source>
        <dbReference type="Proteomes" id="UP000007148"/>
    </source>
</evidence>
<keyword evidence="9" id="KW-0658">Purine biosynthesis</keyword>
<evidence type="ECO:0000256" key="16">
    <source>
        <dbReference type="ARBA" id="ARBA00057317"/>
    </source>
</evidence>
<dbReference type="Pfam" id="PF18072">
    <property type="entry name" value="FGAR-AT_linker"/>
    <property type="match status" value="1"/>
</dbReference>
<keyword evidence="23" id="KW-1185">Reference proteome</keyword>
<name>G4T514_SERID</name>
<feature type="domain" description="PurM-like C-terminal" evidence="18">
    <location>
        <begin position="881"/>
        <end position="1017"/>
    </location>
</feature>
<dbReference type="FunFam" id="3.40.50.880:FF:000008">
    <property type="entry name" value="Phosphoribosylformylglycinamidine synthase"/>
    <property type="match status" value="1"/>
</dbReference>
<evidence type="ECO:0000256" key="13">
    <source>
        <dbReference type="ARBA" id="ARBA00029823"/>
    </source>
</evidence>
<gene>
    <name evidence="22" type="ORF">PIIN_00035</name>
</gene>
<dbReference type="InParanoid" id="G4T514"/>
<dbReference type="EC" id="6.3.5.3" evidence="4"/>
<dbReference type="InterPro" id="IPR055181">
    <property type="entry name" value="FGAR-AT_PurM_N-like"/>
</dbReference>
<protein>
    <recommendedName>
        <fullName evidence="17">Phosphoribosylformylglycinamidine synthase</fullName>
        <ecNumber evidence="4">6.3.5.3</ecNumber>
    </recommendedName>
    <alternativeName>
        <fullName evidence="14">Formylglycinamide ribonucleotide amidotransferase</fullName>
    </alternativeName>
    <alternativeName>
        <fullName evidence="13">Formylglycinamide ribotide amidotransferase</fullName>
    </alternativeName>
</protein>
<dbReference type="InterPro" id="IPR040707">
    <property type="entry name" value="FGAR-AT_N"/>
</dbReference>
<evidence type="ECO:0000313" key="22">
    <source>
        <dbReference type="EMBL" id="CCA66349.1"/>
    </source>
</evidence>
<dbReference type="eggNOG" id="KOG1907">
    <property type="taxonomic scope" value="Eukaryota"/>
</dbReference>
<dbReference type="Pfam" id="PF02769">
    <property type="entry name" value="AIRS_C"/>
    <property type="match status" value="2"/>
</dbReference>
<dbReference type="Pfam" id="PF18076">
    <property type="entry name" value="FGAR-AT_N"/>
    <property type="match status" value="1"/>
</dbReference>
<dbReference type="InterPro" id="IPR036921">
    <property type="entry name" value="PurM-like_N_sf"/>
</dbReference>
<dbReference type="InterPro" id="IPR010918">
    <property type="entry name" value="PurM-like_C_dom"/>
</dbReference>
<dbReference type="Gene3D" id="3.30.1330.10">
    <property type="entry name" value="PurM-like, N-terminal domain"/>
    <property type="match status" value="2"/>
</dbReference>
<feature type="domain" description="FGAR-AT PurM N-terminal-like" evidence="21">
    <location>
        <begin position="689"/>
        <end position="849"/>
    </location>
</feature>
<keyword evidence="7" id="KW-0479">Metal-binding</keyword>
<dbReference type="InterPro" id="IPR036604">
    <property type="entry name" value="PurS-like_sf"/>
</dbReference>
<keyword evidence="12" id="KW-0315">Glutamine amidotransferase</keyword>
<dbReference type="FunFam" id="3.30.1330.10:FF:000002">
    <property type="entry name" value="Phosphoribosylformylglycinamidine synthase"/>
    <property type="match status" value="1"/>
</dbReference>
<comment type="similarity">
    <text evidence="3">In the N-terminal section; belongs to the FGAMS family.</text>
</comment>
<comment type="catalytic activity">
    <reaction evidence="15">
        <text>N(2)-formyl-N(1)-(5-phospho-beta-D-ribosyl)glycinamide + L-glutamine + ATP + H2O = 2-formamido-N(1)-(5-O-phospho-beta-D-ribosyl)acetamidine + L-glutamate + ADP + phosphate + H(+)</text>
        <dbReference type="Rhea" id="RHEA:17129"/>
        <dbReference type="ChEBI" id="CHEBI:15377"/>
        <dbReference type="ChEBI" id="CHEBI:15378"/>
        <dbReference type="ChEBI" id="CHEBI:29985"/>
        <dbReference type="ChEBI" id="CHEBI:30616"/>
        <dbReference type="ChEBI" id="CHEBI:43474"/>
        <dbReference type="ChEBI" id="CHEBI:58359"/>
        <dbReference type="ChEBI" id="CHEBI:147286"/>
        <dbReference type="ChEBI" id="CHEBI:147287"/>
        <dbReference type="ChEBI" id="CHEBI:456216"/>
        <dbReference type="EC" id="6.3.5.3"/>
    </reaction>
</comment>
<dbReference type="GO" id="GO:0005737">
    <property type="term" value="C:cytoplasm"/>
    <property type="evidence" value="ECO:0007669"/>
    <property type="project" value="UniProtKB-SubCell"/>
</dbReference>
<dbReference type="STRING" id="1109443.G4T514"/>
<dbReference type="GO" id="GO:0046872">
    <property type="term" value="F:metal ion binding"/>
    <property type="evidence" value="ECO:0007669"/>
    <property type="project" value="UniProtKB-KW"/>
</dbReference>
<dbReference type="CDD" id="cd01740">
    <property type="entry name" value="GATase1_FGAR_AT"/>
    <property type="match status" value="1"/>
</dbReference>
<dbReference type="InterPro" id="IPR041609">
    <property type="entry name" value="PurL_linker"/>
</dbReference>
<comment type="caution">
    <text evidence="22">The sequence shown here is derived from an EMBL/GenBank/DDBJ whole genome shotgun (WGS) entry which is preliminary data.</text>
</comment>
<keyword evidence="8" id="KW-0547">Nucleotide-binding</keyword>
<dbReference type="SUPFAM" id="SSF56042">
    <property type="entry name" value="PurM C-terminal domain-like"/>
    <property type="match status" value="2"/>
</dbReference>
<evidence type="ECO:0000256" key="3">
    <source>
        <dbReference type="ARBA" id="ARBA00008608"/>
    </source>
</evidence>
<organism evidence="22 23">
    <name type="scientific">Serendipita indica (strain DSM 11827)</name>
    <name type="common">Root endophyte fungus</name>
    <name type="synonym">Piriformospora indica</name>
    <dbReference type="NCBI Taxonomy" id="1109443"/>
    <lineage>
        <taxon>Eukaryota</taxon>
        <taxon>Fungi</taxon>
        <taxon>Dikarya</taxon>
        <taxon>Basidiomycota</taxon>
        <taxon>Agaricomycotina</taxon>
        <taxon>Agaricomycetes</taxon>
        <taxon>Sebacinales</taxon>
        <taxon>Serendipitaceae</taxon>
        <taxon>Serendipita</taxon>
    </lineage>
</organism>
<dbReference type="SUPFAM" id="SSF52317">
    <property type="entry name" value="Class I glutamine amidotransferase-like"/>
    <property type="match status" value="1"/>
</dbReference>
<evidence type="ECO:0000256" key="14">
    <source>
        <dbReference type="ARBA" id="ARBA00032632"/>
    </source>
</evidence>
<dbReference type="GO" id="GO:0005524">
    <property type="term" value="F:ATP binding"/>
    <property type="evidence" value="ECO:0007669"/>
    <property type="project" value="UniProtKB-KW"/>
</dbReference>